<dbReference type="GO" id="GO:0006418">
    <property type="term" value="P:tRNA aminoacylation for protein translation"/>
    <property type="evidence" value="ECO:0007669"/>
    <property type="project" value="InterPro"/>
</dbReference>
<keyword evidence="1" id="KW-0436">Ligase</keyword>
<dbReference type="RefSeq" id="WP_021799334.1">
    <property type="nucleotide sequence ID" value="NZ_LAOD01000007.1"/>
</dbReference>
<keyword evidence="3" id="KW-0067">ATP-binding</keyword>
<dbReference type="PATRIC" id="fig|1359157.3.peg.1765"/>
<dbReference type="Pfam" id="PF08264">
    <property type="entry name" value="Anticodon_1"/>
    <property type="match status" value="1"/>
</dbReference>
<dbReference type="EMBL" id="LAOD01000007">
    <property type="protein sequence ID" value="KJV87890.1"/>
    <property type="molecule type" value="Genomic_DNA"/>
</dbReference>
<dbReference type="InterPro" id="IPR009080">
    <property type="entry name" value="tRNAsynth_Ia_anticodon-bd"/>
</dbReference>
<gene>
    <name evidence="7" type="ORF">APHCRT_0295</name>
</gene>
<evidence type="ECO:0000256" key="3">
    <source>
        <dbReference type="ARBA" id="ARBA00022840"/>
    </source>
</evidence>
<reference evidence="7 8" key="1">
    <citation type="submission" date="2015-01" db="EMBL/GenBank/DDBJ databases">
        <title>Genome Sequencing of Rickettsiales.</title>
        <authorList>
            <person name="Daugherty S.C."/>
            <person name="Su Q."/>
            <person name="Abolude K."/>
            <person name="Beier-Sexton M."/>
            <person name="Carlyon J.A."/>
            <person name="Carter R."/>
            <person name="Day N.P."/>
            <person name="Dumler S.J."/>
            <person name="Dyachenko V."/>
            <person name="Godinez A."/>
            <person name="Kurtti T.J."/>
            <person name="Lichay M."/>
            <person name="Mullins K.E."/>
            <person name="Ott S."/>
            <person name="Pappas-Brown V."/>
            <person name="Paris D.H."/>
            <person name="Patel P."/>
            <person name="Richards A.L."/>
            <person name="Sadzewicz L."/>
            <person name="Sears K."/>
            <person name="Seidman D."/>
            <person name="Sengamalay N."/>
            <person name="Stenos J."/>
            <person name="Tallon L.J."/>
            <person name="Vincent G."/>
            <person name="Fraser C.M."/>
            <person name="Munderloh U."/>
            <person name="Dunning-Hotopp J.C."/>
        </authorList>
    </citation>
    <scope>NUCLEOTIDE SEQUENCE [LARGE SCALE GENOMIC DNA]</scope>
    <source>
        <strain evidence="7 8">CRT53-1</strain>
    </source>
</reference>
<evidence type="ECO:0000256" key="1">
    <source>
        <dbReference type="ARBA" id="ARBA00022598"/>
    </source>
</evidence>
<accession>A0A0F3Q5K9</accession>
<evidence type="ECO:0000259" key="6">
    <source>
        <dbReference type="Pfam" id="PF08264"/>
    </source>
</evidence>
<keyword evidence="2" id="KW-0547">Nucleotide-binding</keyword>
<dbReference type="GO" id="GO:0004812">
    <property type="term" value="F:aminoacyl-tRNA ligase activity"/>
    <property type="evidence" value="ECO:0007669"/>
    <property type="project" value="UniProtKB-KW"/>
</dbReference>
<organism evidence="7 8">
    <name type="scientific">Anaplasma phagocytophilum str. CRT53-1</name>
    <dbReference type="NCBI Taxonomy" id="1359157"/>
    <lineage>
        <taxon>Bacteria</taxon>
        <taxon>Pseudomonadati</taxon>
        <taxon>Pseudomonadota</taxon>
        <taxon>Alphaproteobacteria</taxon>
        <taxon>Rickettsiales</taxon>
        <taxon>Anaplasmataceae</taxon>
        <taxon>Anaplasma</taxon>
        <taxon>phagocytophilum group</taxon>
    </lineage>
</organism>
<sequence>MRNHKSSPSTLQIVLQTAIALFSPIILHVTHYISSNSETESPKWPLYEEIPRYEAIGQMCEEAMRIVHEVRRYKSENCIAMNHPLNRLSISSKTIKQAISPLILARGVKVATESTTKRLTKVHKMRKAETLSNLPTDIPSFFAYNVSKACWHQSFTPSINARYGITTGIHTSDRAAIILSCI</sequence>
<keyword evidence="5 7" id="KW-0030">Aminoacyl-tRNA synthetase</keyword>
<dbReference type="AlphaFoldDB" id="A0A0F3Q5K9"/>
<feature type="domain" description="Methionyl/Valyl/Leucyl/Isoleucyl-tRNA synthetase anticodon-binding" evidence="6">
    <location>
        <begin position="9"/>
        <end position="85"/>
    </location>
</feature>
<evidence type="ECO:0000256" key="4">
    <source>
        <dbReference type="ARBA" id="ARBA00022917"/>
    </source>
</evidence>
<evidence type="ECO:0000313" key="8">
    <source>
        <dbReference type="Proteomes" id="UP000033722"/>
    </source>
</evidence>
<evidence type="ECO:0000256" key="5">
    <source>
        <dbReference type="ARBA" id="ARBA00023146"/>
    </source>
</evidence>
<dbReference type="GO" id="GO:0005524">
    <property type="term" value="F:ATP binding"/>
    <property type="evidence" value="ECO:0007669"/>
    <property type="project" value="UniProtKB-KW"/>
</dbReference>
<name>A0A0F3Q5K9_ANAPH</name>
<evidence type="ECO:0000256" key="2">
    <source>
        <dbReference type="ARBA" id="ARBA00022741"/>
    </source>
</evidence>
<dbReference type="Proteomes" id="UP000033722">
    <property type="component" value="Unassembled WGS sequence"/>
</dbReference>
<dbReference type="SUPFAM" id="SSF47323">
    <property type="entry name" value="Anticodon-binding domain of a subclass of class I aminoacyl-tRNA synthetases"/>
    <property type="match status" value="1"/>
</dbReference>
<protein>
    <submittedName>
        <fullName evidence="7">Putative valyl-tRNA synthetase</fullName>
    </submittedName>
</protein>
<keyword evidence="4" id="KW-0648">Protein biosynthesis</keyword>
<evidence type="ECO:0000313" key="7">
    <source>
        <dbReference type="EMBL" id="KJV87890.1"/>
    </source>
</evidence>
<proteinExistence type="predicted"/>
<comment type="caution">
    <text evidence="7">The sequence shown here is derived from an EMBL/GenBank/DDBJ whole genome shotgun (WGS) entry which is preliminary data.</text>
</comment>
<dbReference type="InterPro" id="IPR013155">
    <property type="entry name" value="M/V/L/I-tRNA-synth_anticd-bd"/>
</dbReference>